<accession>A0ABY4MCV5</accession>
<gene>
    <name evidence="1" type="ORF">K9S39_30505</name>
</gene>
<keyword evidence="2" id="KW-1185">Reference proteome</keyword>
<reference evidence="1" key="1">
    <citation type="submission" date="2021-10" db="EMBL/GenBank/DDBJ databases">
        <title>Streptomyces nigrumlapis sp.nov.,an antimicrobial producing actinobacterium isolated from Black Gobi rocks.</title>
        <authorList>
            <person name="Wen Y."/>
            <person name="Zhang W."/>
            <person name="Liu X.G."/>
        </authorList>
    </citation>
    <scope>NUCLEOTIDE SEQUENCE</scope>
    <source>
        <strain evidence="1">ST13-2-2</strain>
    </source>
</reference>
<evidence type="ECO:0000313" key="1">
    <source>
        <dbReference type="EMBL" id="UQA95615.1"/>
    </source>
</evidence>
<dbReference type="RefSeq" id="WP_248866528.1">
    <property type="nucleotide sequence ID" value="NZ_CP086322.1"/>
</dbReference>
<organism evidence="1 2">
    <name type="scientific">Streptomyces halobius</name>
    <dbReference type="NCBI Taxonomy" id="2879846"/>
    <lineage>
        <taxon>Bacteria</taxon>
        <taxon>Bacillati</taxon>
        <taxon>Actinomycetota</taxon>
        <taxon>Actinomycetes</taxon>
        <taxon>Kitasatosporales</taxon>
        <taxon>Streptomycetaceae</taxon>
        <taxon>Streptomyces</taxon>
    </lineage>
</organism>
<sequence>MPCPLIANADVIRVTRLDGCGRPVCGEDNGFTFDCFATLAMNANVEEGQDVTYTAANGRQCGFKRGCPTFNGYDLELNFFTVSPEFIEITTGNPVMYGFDGTPIGYDDCSIQCNSGFAIELWAEVLGEDVCDADASGDGAWIYFLLPWVTNGQLGDLEVGSEAVSLVLNGATRAGGGWGSGPYDVMPVDAAGTPGPMLTPVGKNCHRRTFVTTVAPPEPVCAYTPVLCDSSS</sequence>
<dbReference type="Proteomes" id="UP000830115">
    <property type="component" value="Chromosome"/>
</dbReference>
<evidence type="ECO:0008006" key="3">
    <source>
        <dbReference type="Google" id="ProtNLM"/>
    </source>
</evidence>
<protein>
    <recommendedName>
        <fullName evidence="3">Thaumatin family protein</fullName>
    </recommendedName>
</protein>
<evidence type="ECO:0000313" key="2">
    <source>
        <dbReference type="Proteomes" id="UP000830115"/>
    </source>
</evidence>
<name>A0ABY4MCV5_9ACTN</name>
<dbReference type="EMBL" id="CP086322">
    <property type="protein sequence ID" value="UQA95615.1"/>
    <property type="molecule type" value="Genomic_DNA"/>
</dbReference>
<proteinExistence type="predicted"/>